<organism evidence="6 7">
    <name type="scientific">Nephila pilipes</name>
    <name type="common">Giant wood spider</name>
    <name type="synonym">Nephila maculata</name>
    <dbReference type="NCBI Taxonomy" id="299642"/>
    <lineage>
        <taxon>Eukaryota</taxon>
        <taxon>Metazoa</taxon>
        <taxon>Ecdysozoa</taxon>
        <taxon>Arthropoda</taxon>
        <taxon>Chelicerata</taxon>
        <taxon>Arachnida</taxon>
        <taxon>Araneae</taxon>
        <taxon>Araneomorphae</taxon>
        <taxon>Entelegynae</taxon>
        <taxon>Araneoidea</taxon>
        <taxon>Nephilidae</taxon>
        <taxon>Nephila</taxon>
    </lineage>
</organism>
<evidence type="ECO:0000313" key="6">
    <source>
        <dbReference type="EMBL" id="GFT30652.1"/>
    </source>
</evidence>
<evidence type="ECO:0000256" key="5">
    <source>
        <dbReference type="SAM" id="Phobius"/>
    </source>
</evidence>
<dbReference type="Pfam" id="PF00083">
    <property type="entry name" value="Sugar_tr"/>
    <property type="match status" value="1"/>
</dbReference>
<comment type="subcellular location">
    <subcellularLocation>
        <location evidence="1">Membrane</location>
        <topology evidence="1">Multi-pass membrane protein</topology>
    </subcellularLocation>
</comment>
<gene>
    <name evidence="6" type="primary">X975_16297</name>
    <name evidence="6" type="ORF">NPIL_257521</name>
</gene>
<comment type="caution">
    <text evidence="6">The sequence shown here is derived from an EMBL/GenBank/DDBJ whole genome shotgun (WGS) entry which is preliminary data.</text>
</comment>
<keyword evidence="7" id="KW-1185">Reference proteome</keyword>
<dbReference type="Gene3D" id="1.20.1250.20">
    <property type="entry name" value="MFS general substrate transporter like domains"/>
    <property type="match status" value="1"/>
</dbReference>
<dbReference type="OrthoDB" id="2544694at2759"/>
<dbReference type="PANTHER" id="PTHR24064">
    <property type="entry name" value="SOLUTE CARRIER FAMILY 22 MEMBER"/>
    <property type="match status" value="1"/>
</dbReference>
<keyword evidence="2 5" id="KW-0812">Transmembrane</keyword>
<proteinExistence type="predicted"/>
<sequence length="230" mass="26498">MNNPVGFLVLEIIRPDLRTLMNEIATVSWTAGLCLLPMIAWASRSWVIISALNSSCAAILFLWGSLIPESPMWLVSQGQYRKATDILKKISYFNGKKAHQDDRLLERIQNFGNEYQRKVAANKNVSTRDFFTYPTLRKRFVCLAICWMMNTIPYAGLQMNTRFVPGNKFVNFFLASLVEIPAHFGTWFCIAYFGRRWNLLTAFIIATVSCFLTLPFHGKLYFDSRPKEKN</sequence>
<accession>A0A8X6NTT6</accession>
<evidence type="ECO:0000256" key="1">
    <source>
        <dbReference type="ARBA" id="ARBA00004141"/>
    </source>
</evidence>
<dbReference type="Proteomes" id="UP000887013">
    <property type="component" value="Unassembled WGS sequence"/>
</dbReference>
<dbReference type="AlphaFoldDB" id="A0A8X6NTT6"/>
<dbReference type="GO" id="GO:0022857">
    <property type="term" value="F:transmembrane transporter activity"/>
    <property type="evidence" value="ECO:0007669"/>
    <property type="project" value="InterPro"/>
</dbReference>
<dbReference type="InterPro" id="IPR005828">
    <property type="entry name" value="MFS_sugar_transport-like"/>
</dbReference>
<feature type="transmembrane region" description="Helical" evidence="5">
    <location>
        <begin position="199"/>
        <end position="222"/>
    </location>
</feature>
<evidence type="ECO:0000256" key="3">
    <source>
        <dbReference type="ARBA" id="ARBA00022989"/>
    </source>
</evidence>
<evidence type="ECO:0000313" key="7">
    <source>
        <dbReference type="Proteomes" id="UP000887013"/>
    </source>
</evidence>
<evidence type="ECO:0000256" key="4">
    <source>
        <dbReference type="ARBA" id="ARBA00023136"/>
    </source>
</evidence>
<feature type="transmembrane region" description="Helical" evidence="5">
    <location>
        <begin position="138"/>
        <end position="157"/>
    </location>
</feature>
<dbReference type="InterPro" id="IPR036259">
    <property type="entry name" value="MFS_trans_sf"/>
</dbReference>
<feature type="transmembrane region" description="Helical" evidence="5">
    <location>
        <begin position="169"/>
        <end position="193"/>
    </location>
</feature>
<dbReference type="GO" id="GO:0016020">
    <property type="term" value="C:membrane"/>
    <property type="evidence" value="ECO:0007669"/>
    <property type="project" value="UniProtKB-SubCell"/>
</dbReference>
<keyword evidence="4 5" id="KW-0472">Membrane</keyword>
<dbReference type="EMBL" id="BMAW01061331">
    <property type="protein sequence ID" value="GFT30652.1"/>
    <property type="molecule type" value="Genomic_DNA"/>
</dbReference>
<evidence type="ECO:0000256" key="2">
    <source>
        <dbReference type="ARBA" id="ARBA00022692"/>
    </source>
</evidence>
<protein>
    <submittedName>
        <fullName evidence="6">Organic cation transporter 1</fullName>
    </submittedName>
</protein>
<feature type="transmembrane region" description="Helical" evidence="5">
    <location>
        <begin position="46"/>
        <end position="66"/>
    </location>
</feature>
<feature type="transmembrane region" description="Helical" evidence="5">
    <location>
        <begin position="20"/>
        <end position="39"/>
    </location>
</feature>
<name>A0A8X6NTT6_NEPPI</name>
<dbReference type="SUPFAM" id="SSF103473">
    <property type="entry name" value="MFS general substrate transporter"/>
    <property type="match status" value="1"/>
</dbReference>
<reference evidence="6" key="1">
    <citation type="submission" date="2020-08" db="EMBL/GenBank/DDBJ databases">
        <title>Multicomponent nature underlies the extraordinary mechanical properties of spider dragline silk.</title>
        <authorList>
            <person name="Kono N."/>
            <person name="Nakamura H."/>
            <person name="Mori M."/>
            <person name="Yoshida Y."/>
            <person name="Ohtoshi R."/>
            <person name="Malay A.D."/>
            <person name="Moran D.A.P."/>
            <person name="Tomita M."/>
            <person name="Numata K."/>
            <person name="Arakawa K."/>
        </authorList>
    </citation>
    <scope>NUCLEOTIDE SEQUENCE</scope>
</reference>
<keyword evidence="3 5" id="KW-1133">Transmembrane helix</keyword>